<evidence type="ECO:0000313" key="3">
    <source>
        <dbReference type="Proteomes" id="UP000310158"/>
    </source>
</evidence>
<reference evidence="2 3" key="1">
    <citation type="submission" date="2019-02" db="EMBL/GenBank/DDBJ databases">
        <title>Genome sequencing of the rare red list fungi Bondarzewia mesenterica.</title>
        <authorList>
            <person name="Buettner E."/>
            <person name="Kellner H."/>
        </authorList>
    </citation>
    <scope>NUCLEOTIDE SEQUENCE [LARGE SCALE GENOMIC DNA]</scope>
    <source>
        <strain evidence="2 3">DSM 108281</strain>
    </source>
</reference>
<feature type="region of interest" description="Disordered" evidence="1">
    <location>
        <begin position="409"/>
        <end position="466"/>
    </location>
</feature>
<name>A0A4S4MAM8_9AGAM</name>
<evidence type="ECO:0000313" key="2">
    <source>
        <dbReference type="EMBL" id="THH20010.1"/>
    </source>
</evidence>
<protein>
    <submittedName>
        <fullName evidence="2">Uncharacterized protein</fullName>
    </submittedName>
</protein>
<organism evidence="2 3">
    <name type="scientific">Bondarzewia mesenterica</name>
    <dbReference type="NCBI Taxonomy" id="1095465"/>
    <lineage>
        <taxon>Eukaryota</taxon>
        <taxon>Fungi</taxon>
        <taxon>Dikarya</taxon>
        <taxon>Basidiomycota</taxon>
        <taxon>Agaricomycotina</taxon>
        <taxon>Agaricomycetes</taxon>
        <taxon>Russulales</taxon>
        <taxon>Bondarzewiaceae</taxon>
        <taxon>Bondarzewia</taxon>
    </lineage>
</organism>
<sequence length="519" mass="56834">MPTEPPPPLYEQECPEDEALESSALTNDPQILIIPATDSLRFQQGYLGAQGEHAAIEGELQVKGAQGNRWRKLTMDLCTTETAYARSIELGHARIVLYDSQNERDDGAPLPSSFPFAIPLTPDMPQCIHTPQSALAHVLTATLHPTDEASPPLTKALTVHTRRFISHTHTLGIHPIKRSIDVPTRVEVEVPRTTFTAFEPVPVYVTVPSPRRELVVEAGFRLRNIKAEIFRTIRVRRGDDDAEFDMPMDSESDSDDEHIHGEDPLGISLPPQEKASEPSSSSSHAAPREPAAVYKTVISRSGALCRFHTSLPVRLRFLLHQSSPTSSPSDATRPLPAGEFGPLDSDTECGCITQSTLMHSVAFRIRIHATFRNTSTHTERVSTISIPINFLPPPAPLPEVEEWMETAYHKKHDRPPARTVRGDDPEAAPHYDEGEAGPSYVANGEPPPFEERDAPPSFAEASTSSRLPTFLESEQEIYVPSSEDGSMEPLPAHPQHVIEGEGVLFGFPASAQSTALGGG</sequence>
<gene>
    <name evidence="2" type="ORF">EW146_g1271</name>
</gene>
<feature type="compositionally biased region" description="Acidic residues" evidence="1">
    <location>
        <begin position="241"/>
        <end position="256"/>
    </location>
</feature>
<keyword evidence="3" id="KW-1185">Reference proteome</keyword>
<comment type="caution">
    <text evidence="2">The sequence shown here is derived from an EMBL/GenBank/DDBJ whole genome shotgun (WGS) entry which is preliminary data.</text>
</comment>
<dbReference type="Proteomes" id="UP000310158">
    <property type="component" value="Unassembled WGS sequence"/>
</dbReference>
<feature type="compositionally biased region" description="Low complexity" evidence="1">
    <location>
        <begin position="270"/>
        <end position="289"/>
    </location>
</feature>
<feature type="compositionally biased region" description="Basic and acidic residues" evidence="1">
    <location>
        <begin position="414"/>
        <end position="433"/>
    </location>
</feature>
<dbReference type="EMBL" id="SGPL01000031">
    <property type="protein sequence ID" value="THH20010.1"/>
    <property type="molecule type" value="Genomic_DNA"/>
</dbReference>
<dbReference type="OrthoDB" id="3357813at2759"/>
<accession>A0A4S4MAM8</accession>
<dbReference type="AlphaFoldDB" id="A0A4S4MAM8"/>
<proteinExistence type="predicted"/>
<feature type="region of interest" description="Disordered" evidence="1">
    <location>
        <begin position="322"/>
        <end position="341"/>
    </location>
</feature>
<feature type="region of interest" description="Disordered" evidence="1">
    <location>
        <begin position="241"/>
        <end position="289"/>
    </location>
</feature>
<evidence type="ECO:0000256" key="1">
    <source>
        <dbReference type="SAM" id="MobiDB-lite"/>
    </source>
</evidence>